<gene>
    <name evidence="3" type="ORF">SAMN05661077_0929</name>
</gene>
<proteinExistence type="predicted"/>
<dbReference type="STRING" id="381306.AN478_10540"/>
<sequence>MKKIRVLHCLETVGSGGVEQTRLSLAKRLDPDRYEQRLVCTKAIGGLPDQFEQAGCSITEVGKFRGIFDRRPYREAFRIVRGFRPDIIHGAVYEGVALAAVAGRLGRVPVIIGEETSDPQNRSWKGSLLYRIITAFTDQMVAVSPAVESYLRQDIRLPESKVSMIANGVPKKQPAKPEVVARVREELGIGPEDSIIGTVGRLFDGHKRVSDLIRALPLVTQCVPNVKLLVVGTGPDEDILRDLAVELEIADRVIFVGYQADTQPYYQMMDIFALASAREAFGMVLVEAMFSGLPIVATRAGGIPRVVDEGETALLIDPYSPQELAASLVHLLDDPETARAMGSRGGIRAKEHFSEERYVYDVDHLYTRLMAERGLG</sequence>
<dbReference type="Gene3D" id="3.40.50.2000">
    <property type="entry name" value="Glycogen Phosphorylase B"/>
    <property type="match status" value="2"/>
</dbReference>
<dbReference type="GO" id="GO:1901135">
    <property type="term" value="P:carbohydrate derivative metabolic process"/>
    <property type="evidence" value="ECO:0007669"/>
    <property type="project" value="UniProtKB-ARBA"/>
</dbReference>
<dbReference type="AlphaFoldDB" id="A0A1G5C7F9"/>
<dbReference type="GO" id="GO:0016757">
    <property type="term" value="F:glycosyltransferase activity"/>
    <property type="evidence" value="ECO:0007669"/>
    <property type="project" value="InterPro"/>
</dbReference>
<accession>A0A1G5C7F9</accession>
<reference evidence="4" key="1">
    <citation type="submission" date="2016-10" db="EMBL/GenBank/DDBJ databases">
        <authorList>
            <person name="Varghese N."/>
        </authorList>
    </citation>
    <scope>NUCLEOTIDE SEQUENCE [LARGE SCALE GENOMIC DNA]</scope>
    <source>
        <strain evidence="4">HL 19</strain>
    </source>
</reference>
<feature type="domain" description="Glycosyltransferase subfamily 4-like N-terminal" evidence="2">
    <location>
        <begin position="16"/>
        <end position="170"/>
    </location>
</feature>
<dbReference type="PANTHER" id="PTHR12526">
    <property type="entry name" value="GLYCOSYLTRANSFERASE"/>
    <property type="match status" value="1"/>
</dbReference>
<keyword evidence="3" id="KW-0808">Transferase</keyword>
<keyword evidence="4" id="KW-1185">Reference proteome</keyword>
<dbReference type="Proteomes" id="UP000183104">
    <property type="component" value="Unassembled WGS sequence"/>
</dbReference>
<evidence type="ECO:0000313" key="4">
    <source>
        <dbReference type="Proteomes" id="UP000183104"/>
    </source>
</evidence>
<evidence type="ECO:0000313" key="3">
    <source>
        <dbReference type="EMBL" id="SCX98258.1"/>
    </source>
</evidence>
<dbReference type="InterPro" id="IPR028098">
    <property type="entry name" value="Glyco_trans_4-like_N"/>
</dbReference>
<evidence type="ECO:0000259" key="1">
    <source>
        <dbReference type="Pfam" id="PF00534"/>
    </source>
</evidence>
<dbReference type="Pfam" id="PF13439">
    <property type="entry name" value="Glyco_transf_4"/>
    <property type="match status" value="1"/>
</dbReference>
<feature type="domain" description="Glycosyl transferase family 1" evidence="1">
    <location>
        <begin position="184"/>
        <end position="345"/>
    </location>
</feature>
<organism evidence="3 4">
    <name type="scientific">Thiohalorhabdus denitrificans</name>
    <dbReference type="NCBI Taxonomy" id="381306"/>
    <lineage>
        <taxon>Bacteria</taxon>
        <taxon>Pseudomonadati</taxon>
        <taxon>Pseudomonadota</taxon>
        <taxon>Gammaproteobacteria</taxon>
        <taxon>Thiohalorhabdales</taxon>
        <taxon>Thiohalorhabdaceae</taxon>
        <taxon>Thiohalorhabdus</taxon>
    </lineage>
</organism>
<dbReference type="SUPFAM" id="SSF53756">
    <property type="entry name" value="UDP-Glycosyltransferase/glycogen phosphorylase"/>
    <property type="match status" value="1"/>
</dbReference>
<dbReference type="Pfam" id="PF00534">
    <property type="entry name" value="Glycos_transf_1"/>
    <property type="match status" value="1"/>
</dbReference>
<name>A0A1G5C7F9_9GAMM</name>
<dbReference type="PANTHER" id="PTHR12526:SF630">
    <property type="entry name" value="GLYCOSYLTRANSFERASE"/>
    <property type="match status" value="1"/>
</dbReference>
<protein>
    <submittedName>
        <fullName evidence="3">Glycosyltransferase involved in cell wall bisynthesis</fullName>
    </submittedName>
</protein>
<dbReference type="InterPro" id="IPR001296">
    <property type="entry name" value="Glyco_trans_1"/>
</dbReference>
<dbReference type="RefSeq" id="WP_231627392.1">
    <property type="nucleotide sequence ID" value="NZ_FMUN01000002.1"/>
</dbReference>
<evidence type="ECO:0000259" key="2">
    <source>
        <dbReference type="Pfam" id="PF13439"/>
    </source>
</evidence>
<dbReference type="EMBL" id="FMUN01000002">
    <property type="protein sequence ID" value="SCX98258.1"/>
    <property type="molecule type" value="Genomic_DNA"/>
</dbReference>